<accession>A0A2V4ADF2</accession>
<keyword evidence="1" id="KW-0614">Plasmid</keyword>
<dbReference type="EMBL" id="MASW01000024">
    <property type="protein sequence ID" value="PXY16540.1"/>
    <property type="molecule type" value="Genomic_DNA"/>
</dbReference>
<sequence length="204" mass="22538">MPTTTPPSDNDVETELADALSQLWKAITRRHRDVSPAPPWPARRRDTPGGWLRGGLTARYPRRTELADGAHASLAALLHEATHRIAEARGIAVTSSRGVYHNTRFRDLAREVGLEAHQDDPAKPGGGPRGWARDTLPPATVQRYREHLTRLDAALRRYPAPPPTAERNYVAARCQCRSLRMAPTELARGPVLCGLCHSPFLPTD</sequence>
<proteinExistence type="predicted"/>
<evidence type="ECO:0000313" key="2">
    <source>
        <dbReference type="Proteomes" id="UP000249915"/>
    </source>
</evidence>
<evidence type="ECO:0000313" key="1">
    <source>
        <dbReference type="EMBL" id="PXY16540.1"/>
    </source>
</evidence>
<dbReference type="AlphaFoldDB" id="A0A2V4ADF2"/>
<geneLocation type="plasmid" evidence="2">
    <name>ppmurdsm45305</name>
</geneLocation>
<keyword evidence="2" id="KW-1185">Reference proteome</keyword>
<organism evidence="1 2">
    <name type="scientific">Prauserella muralis</name>
    <dbReference type="NCBI Taxonomy" id="588067"/>
    <lineage>
        <taxon>Bacteria</taxon>
        <taxon>Bacillati</taxon>
        <taxon>Actinomycetota</taxon>
        <taxon>Actinomycetes</taxon>
        <taxon>Pseudonocardiales</taxon>
        <taxon>Pseudonocardiaceae</taxon>
        <taxon>Prauserella</taxon>
    </lineage>
</organism>
<dbReference type="Proteomes" id="UP000249915">
    <property type="component" value="Plasmid pPmurDSM45305"/>
</dbReference>
<dbReference type="OrthoDB" id="4234112at2"/>
<name>A0A2V4ADF2_9PSEU</name>
<protein>
    <submittedName>
        <fullName evidence="1">Uncharacterized protein</fullName>
    </submittedName>
</protein>
<comment type="caution">
    <text evidence="1">The sequence shown here is derived from an EMBL/GenBank/DDBJ whole genome shotgun (WGS) entry which is preliminary data.</text>
</comment>
<reference evidence="1 2" key="1">
    <citation type="submission" date="2016-07" db="EMBL/GenBank/DDBJ databases">
        <title>Draft genome sequence of Prauserella muralis DSM 45305, isolated from a mould-covered wall in an indoor environment.</title>
        <authorList>
            <person name="Ruckert C."/>
            <person name="Albersmeier A."/>
            <person name="Jiang C.-L."/>
            <person name="Jiang Y."/>
            <person name="Kalinowski J."/>
            <person name="Schneider O."/>
            <person name="Winkler A."/>
            <person name="Zotchev S.B."/>
        </authorList>
    </citation>
    <scope>NUCLEOTIDE SEQUENCE [LARGE SCALE GENOMIC DNA]</scope>
    <source>
        <strain evidence="1 2">DSM 45305</strain>
        <plasmid evidence="2">ppmurdsm45305</plasmid>
    </source>
</reference>
<dbReference type="RefSeq" id="WP_112278783.1">
    <property type="nucleotide sequence ID" value="NZ_CM009984.1"/>
</dbReference>
<gene>
    <name evidence="1" type="ORF">BAY60_35655</name>
</gene>